<name>A0A7T8EQG4_9CAUD</name>
<feature type="region of interest" description="Disordered" evidence="1">
    <location>
        <begin position="251"/>
        <end position="281"/>
    </location>
</feature>
<dbReference type="EMBL" id="MW366843">
    <property type="protein sequence ID" value="QQO90492.1"/>
    <property type="molecule type" value="Genomic_DNA"/>
</dbReference>
<reference evidence="2 3" key="1">
    <citation type="submission" date="2020-12" db="EMBL/GenBank/DDBJ databases">
        <title>Complete genome sequence of Erwinia phage pEa_SNUABM_5.</title>
        <authorList>
            <person name="Kim S.G."/>
            <person name="Lee S.B."/>
            <person name="Kwon J."/>
            <person name="Park S.C."/>
        </authorList>
    </citation>
    <scope>NUCLEOTIDE SEQUENCE [LARGE SCALE GENOMIC DNA]</scope>
</reference>
<accession>A0A7T8EQG4</accession>
<evidence type="ECO:0000256" key="1">
    <source>
        <dbReference type="SAM" id="MobiDB-lite"/>
    </source>
</evidence>
<protein>
    <submittedName>
        <fullName evidence="2">Uncharacterized protein</fullName>
    </submittedName>
</protein>
<organism evidence="2 3">
    <name type="scientific">Erwinia phage pEa_SNUABM_5</name>
    <dbReference type="NCBI Taxonomy" id="2797313"/>
    <lineage>
        <taxon>Viruses</taxon>
        <taxon>Duplodnaviria</taxon>
        <taxon>Heunggongvirae</taxon>
        <taxon>Uroviricota</taxon>
        <taxon>Caudoviricetes</taxon>
        <taxon>Rivsvirus</taxon>
        <taxon>Rivsvirus SNUABM5</taxon>
    </lineage>
</organism>
<evidence type="ECO:0000313" key="2">
    <source>
        <dbReference type="EMBL" id="QQO90492.1"/>
    </source>
</evidence>
<dbReference type="Proteomes" id="UP000596123">
    <property type="component" value="Segment"/>
</dbReference>
<sequence length="281" mass="31524">MSTDEIKALVKSELACGDCRGLTRDALIPAADKPCATQGIQEGSKICKHFRTDIHGLRGMMEKNGDILVGLFELFAKLEDRDLRLIAGQLLGEARTRRHGLKMGQPVFVRYRGREKRNYLNNFMAARVLDVDDTNVRLISEDGQMVLTYPNTGFDGPSMYSKQTFKRLRKEMIQQGRLIDPEKEIKTSKRYLPEEADVKFSAPSDLDGMTIPRMGDVVKGKKAKKKGKTNTLVDMVNMVENGFDMGAEVDESGQMELGDNSYREKRRGKLGKRGAVDLADL</sequence>
<gene>
    <name evidence="2" type="ORF">pEaSNUABM5_00350</name>
</gene>
<evidence type="ECO:0000313" key="3">
    <source>
        <dbReference type="Proteomes" id="UP000596123"/>
    </source>
</evidence>
<proteinExistence type="predicted"/>
<keyword evidence="3" id="KW-1185">Reference proteome</keyword>